<organism evidence="2 3">
    <name type="scientific">Neoaquamicrobium sediminum</name>
    <dbReference type="NCBI Taxonomy" id="1849104"/>
    <lineage>
        <taxon>Bacteria</taxon>
        <taxon>Pseudomonadati</taxon>
        <taxon>Pseudomonadota</taxon>
        <taxon>Alphaproteobacteria</taxon>
        <taxon>Hyphomicrobiales</taxon>
        <taxon>Phyllobacteriaceae</taxon>
        <taxon>Neoaquamicrobium</taxon>
    </lineage>
</organism>
<dbReference type="RefSeq" id="WP_368804990.1">
    <property type="nucleotide sequence ID" value="NZ_JAZHFV010000011.1"/>
</dbReference>
<proteinExistence type="predicted"/>
<protein>
    <submittedName>
        <fullName evidence="2">Uncharacterized protein</fullName>
    </submittedName>
</protein>
<comment type="caution">
    <text evidence="2">The sequence shown here is derived from an EMBL/GenBank/DDBJ whole genome shotgun (WGS) entry which is preliminary data.</text>
</comment>
<feature type="compositionally biased region" description="Basic and acidic residues" evidence="1">
    <location>
        <begin position="1"/>
        <end position="12"/>
    </location>
</feature>
<name>A0ABV3X027_9HYPH</name>
<dbReference type="Proteomes" id="UP001559025">
    <property type="component" value="Unassembled WGS sequence"/>
</dbReference>
<keyword evidence="3" id="KW-1185">Reference proteome</keyword>
<accession>A0ABV3X027</accession>
<gene>
    <name evidence="2" type="ORF">V1479_23420</name>
</gene>
<dbReference type="EMBL" id="JAZHFV010000011">
    <property type="protein sequence ID" value="MEX4010275.1"/>
    <property type="molecule type" value="Genomic_DNA"/>
</dbReference>
<feature type="compositionally biased region" description="Basic and acidic residues" evidence="1">
    <location>
        <begin position="81"/>
        <end position="91"/>
    </location>
</feature>
<evidence type="ECO:0000313" key="3">
    <source>
        <dbReference type="Proteomes" id="UP001559025"/>
    </source>
</evidence>
<sequence length="91" mass="10252">MSRRSYDARTDMPKALFVEEQGQEEAESGPVVPDRLLDVGELEFSSEESSKPLEEDDDNAFQQSDEALPNDDDEAALSRRPSREGSRFDEV</sequence>
<reference evidence="2 3" key="1">
    <citation type="submission" date="2024-01" db="EMBL/GenBank/DDBJ databases">
        <title>New evidence supports the origin of RcGTA from prophage.</title>
        <authorList>
            <person name="Xu Y."/>
            <person name="Liu B."/>
            <person name="Chen F."/>
        </authorList>
    </citation>
    <scope>NUCLEOTIDE SEQUENCE [LARGE SCALE GENOMIC DNA]</scope>
    <source>
        <strain evidence="2 3">CBW1107-2</strain>
    </source>
</reference>
<evidence type="ECO:0000256" key="1">
    <source>
        <dbReference type="SAM" id="MobiDB-lite"/>
    </source>
</evidence>
<evidence type="ECO:0000313" key="2">
    <source>
        <dbReference type="EMBL" id="MEX4010275.1"/>
    </source>
</evidence>
<feature type="region of interest" description="Disordered" evidence="1">
    <location>
        <begin position="1"/>
        <end position="91"/>
    </location>
</feature>